<evidence type="ECO:0000256" key="3">
    <source>
        <dbReference type="ARBA" id="ARBA00022833"/>
    </source>
</evidence>
<accession>A0A139WDQ9</accession>
<evidence type="ECO:0000256" key="4">
    <source>
        <dbReference type="ARBA" id="ARBA00023125"/>
    </source>
</evidence>
<dbReference type="SMART" id="SM00980">
    <property type="entry name" value="THAP"/>
    <property type="match status" value="2"/>
</dbReference>
<dbReference type="PANTHER" id="PTHR46600">
    <property type="entry name" value="THAP DOMAIN-CONTAINING"/>
    <property type="match status" value="1"/>
</dbReference>
<evidence type="ECO:0000259" key="6">
    <source>
        <dbReference type="PROSITE" id="PS50950"/>
    </source>
</evidence>
<keyword evidence="3" id="KW-0862">Zinc</keyword>
<keyword evidence="4 5" id="KW-0238">DNA-binding</keyword>
<keyword evidence="2 5" id="KW-0863">Zinc-finger</keyword>
<sequence length="247" mass="28542">MNSGHVCSVPGCTNKQKPMFRFPNPKRGLDLCYRWRQAINNPKWENVTNEHLNRTARVCSKHFLDSELDSTTRLCLINRLLVPSVNLPTADRSLELEQSPPSEVGQKRVTHVIKGAPLFSLDREVKRVVYACKFPLCKSAAYRNYRFNKRFFKFPRDQERQQVWRTICNIEPHVRCEDFRVCEDHFEASDFLGSRLLLPFAVPKAVVLNDNGEQVKMSVGPSYNRGMLSGKSGPICIFLPFVLNKYY</sequence>
<evidence type="ECO:0000313" key="8">
    <source>
        <dbReference type="Proteomes" id="UP000007266"/>
    </source>
</evidence>
<dbReference type="InterPro" id="IPR026516">
    <property type="entry name" value="THAP1/10"/>
</dbReference>
<dbReference type="PANTHER" id="PTHR46600:SF11">
    <property type="entry name" value="THAP DOMAIN-CONTAINING PROTEIN 10"/>
    <property type="match status" value="1"/>
</dbReference>
<keyword evidence="1" id="KW-0479">Metal-binding</keyword>
<name>A0A139WDQ9_TRICA</name>
<dbReference type="AlphaFoldDB" id="A0A139WDQ9"/>
<evidence type="ECO:0000256" key="2">
    <source>
        <dbReference type="ARBA" id="ARBA00022771"/>
    </source>
</evidence>
<dbReference type="InterPro" id="IPR006612">
    <property type="entry name" value="THAP_Znf"/>
</dbReference>
<reference evidence="7 8" key="2">
    <citation type="journal article" date="2010" name="Nucleic Acids Res.">
        <title>BeetleBase in 2010: revisions to provide comprehensive genomic information for Tribolium castaneum.</title>
        <authorList>
            <person name="Kim H.S."/>
            <person name="Murphy T."/>
            <person name="Xia J."/>
            <person name="Caragea D."/>
            <person name="Park Y."/>
            <person name="Beeman R.W."/>
            <person name="Lorenzen M.D."/>
            <person name="Butcher S."/>
            <person name="Manak J.R."/>
            <person name="Brown S.J."/>
        </authorList>
    </citation>
    <scope>GENOME REANNOTATION</scope>
    <source>
        <strain evidence="7 8">Georgia GA2</strain>
    </source>
</reference>
<feature type="domain" description="THAP-type" evidence="6">
    <location>
        <begin position="1"/>
        <end position="86"/>
    </location>
</feature>
<evidence type="ECO:0000256" key="1">
    <source>
        <dbReference type="ARBA" id="ARBA00022723"/>
    </source>
</evidence>
<dbReference type="SMART" id="SM00692">
    <property type="entry name" value="DM3"/>
    <property type="match status" value="2"/>
</dbReference>
<dbReference type="Pfam" id="PF05485">
    <property type="entry name" value="THAP"/>
    <property type="match status" value="2"/>
</dbReference>
<dbReference type="GO" id="GO:0008270">
    <property type="term" value="F:zinc ion binding"/>
    <property type="evidence" value="ECO:0007669"/>
    <property type="project" value="UniProtKB-KW"/>
</dbReference>
<dbReference type="EMBL" id="KQ971357">
    <property type="protein sequence ID" value="KYB26042.1"/>
    <property type="molecule type" value="Genomic_DNA"/>
</dbReference>
<protein>
    <recommendedName>
        <fullName evidence="6">THAP-type domain-containing protein</fullName>
    </recommendedName>
</protein>
<evidence type="ECO:0000256" key="5">
    <source>
        <dbReference type="PROSITE-ProRule" id="PRU00309"/>
    </source>
</evidence>
<dbReference type="Gene3D" id="6.20.210.20">
    <property type="entry name" value="THAP domain"/>
    <property type="match status" value="1"/>
</dbReference>
<dbReference type="InParanoid" id="A0A139WDQ9"/>
<dbReference type="PROSITE" id="PS50950">
    <property type="entry name" value="ZF_THAP"/>
    <property type="match status" value="2"/>
</dbReference>
<organism evidence="7 8">
    <name type="scientific">Tribolium castaneum</name>
    <name type="common">Red flour beetle</name>
    <dbReference type="NCBI Taxonomy" id="7070"/>
    <lineage>
        <taxon>Eukaryota</taxon>
        <taxon>Metazoa</taxon>
        <taxon>Ecdysozoa</taxon>
        <taxon>Arthropoda</taxon>
        <taxon>Hexapoda</taxon>
        <taxon>Insecta</taxon>
        <taxon>Pterygota</taxon>
        <taxon>Neoptera</taxon>
        <taxon>Endopterygota</taxon>
        <taxon>Coleoptera</taxon>
        <taxon>Polyphaga</taxon>
        <taxon>Cucujiformia</taxon>
        <taxon>Tenebrionidae</taxon>
        <taxon>Tenebrionidae incertae sedis</taxon>
        <taxon>Tribolium</taxon>
    </lineage>
</organism>
<dbReference type="SUPFAM" id="SSF57716">
    <property type="entry name" value="Glucocorticoid receptor-like (DNA-binding domain)"/>
    <property type="match status" value="2"/>
</dbReference>
<dbReference type="GO" id="GO:0043565">
    <property type="term" value="F:sequence-specific DNA binding"/>
    <property type="evidence" value="ECO:0007669"/>
    <property type="project" value="InterPro"/>
</dbReference>
<proteinExistence type="predicted"/>
<gene>
    <name evidence="7" type="primary">AUGUSTUS-3.0.2_33496</name>
    <name evidence="7" type="ORF">TcasGA2_TC033496</name>
</gene>
<dbReference type="Proteomes" id="UP000007266">
    <property type="component" value="Linkage group 8"/>
</dbReference>
<dbReference type="InterPro" id="IPR038441">
    <property type="entry name" value="THAP_Znf_sf"/>
</dbReference>
<reference evidence="7 8" key="1">
    <citation type="journal article" date="2008" name="Nature">
        <title>The genome of the model beetle and pest Tribolium castaneum.</title>
        <authorList>
            <consortium name="Tribolium Genome Sequencing Consortium"/>
            <person name="Richards S."/>
            <person name="Gibbs R.A."/>
            <person name="Weinstock G.M."/>
            <person name="Brown S.J."/>
            <person name="Denell R."/>
            <person name="Beeman R.W."/>
            <person name="Gibbs R."/>
            <person name="Beeman R.W."/>
            <person name="Brown S.J."/>
            <person name="Bucher G."/>
            <person name="Friedrich M."/>
            <person name="Grimmelikhuijzen C.J."/>
            <person name="Klingler M."/>
            <person name="Lorenzen M."/>
            <person name="Richards S."/>
            <person name="Roth S."/>
            <person name="Schroder R."/>
            <person name="Tautz D."/>
            <person name="Zdobnov E.M."/>
            <person name="Muzny D."/>
            <person name="Gibbs R.A."/>
            <person name="Weinstock G.M."/>
            <person name="Attaway T."/>
            <person name="Bell S."/>
            <person name="Buhay C.J."/>
            <person name="Chandrabose M.N."/>
            <person name="Chavez D."/>
            <person name="Clerk-Blankenburg K.P."/>
            <person name="Cree A."/>
            <person name="Dao M."/>
            <person name="Davis C."/>
            <person name="Chacko J."/>
            <person name="Dinh H."/>
            <person name="Dugan-Rocha S."/>
            <person name="Fowler G."/>
            <person name="Garner T.T."/>
            <person name="Garnes J."/>
            <person name="Gnirke A."/>
            <person name="Hawes A."/>
            <person name="Hernandez J."/>
            <person name="Hines S."/>
            <person name="Holder M."/>
            <person name="Hume J."/>
            <person name="Jhangiani S.N."/>
            <person name="Joshi V."/>
            <person name="Khan Z.M."/>
            <person name="Jackson L."/>
            <person name="Kovar C."/>
            <person name="Kowis A."/>
            <person name="Lee S."/>
            <person name="Lewis L.R."/>
            <person name="Margolis J."/>
            <person name="Morgan M."/>
            <person name="Nazareth L.V."/>
            <person name="Nguyen N."/>
            <person name="Okwuonu G."/>
            <person name="Parker D."/>
            <person name="Richards S."/>
            <person name="Ruiz S.J."/>
            <person name="Santibanez J."/>
            <person name="Savard J."/>
            <person name="Scherer S.E."/>
            <person name="Schneider B."/>
            <person name="Sodergren E."/>
            <person name="Tautz D."/>
            <person name="Vattahil S."/>
            <person name="Villasana D."/>
            <person name="White C.S."/>
            <person name="Wright R."/>
            <person name="Park Y."/>
            <person name="Beeman R.W."/>
            <person name="Lord J."/>
            <person name="Oppert B."/>
            <person name="Lorenzen M."/>
            <person name="Brown S."/>
            <person name="Wang L."/>
            <person name="Savard J."/>
            <person name="Tautz D."/>
            <person name="Richards S."/>
            <person name="Weinstock G."/>
            <person name="Gibbs R.A."/>
            <person name="Liu Y."/>
            <person name="Worley K."/>
            <person name="Weinstock G."/>
            <person name="Elsik C.G."/>
            <person name="Reese J.T."/>
            <person name="Elhaik E."/>
            <person name="Landan G."/>
            <person name="Graur D."/>
            <person name="Arensburger P."/>
            <person name="Atkinson P."/>
            <person name="Beeman R.W."/>
            <person name="Beidler J."/>
            <person name="Brown S.J."/>
            <person name="Demuth J.P."/>
            <person name="Drury D.W."/>
            <person name="Du Y.Z."/>
            <person name="Fujiwara H."/>
            <person name="Lorenzen M."/>
            <person name="Maselli V."/>
            <person name="Osanai M."/>
            <person name="Park Y."/>
            <person name="Robertson H.M."/>
            <person name="Tu Z."/>
            <person name="Wang J.J."/>
            <person name="Wang S."/>
            <person name="Richards S."/>
            <person name="Song H."/>
            <person name="Zhang L."/>
            <person name="Sodergren E."/>
            <person name="Werner D."/>
            <person name="Stanke M."/>
            <person name="Morgenstern B."/>
            <person name="Solovyev V."/>
            <person name="Kosarev P."/>
            <person name="Brown G."/>
            <person name="Chen H.C."/>
            <person name="Ermolaeva O."/>
            <person name="Hlavina W."/>
            <person name="Kapustin Y."/>
            <person name="Kiryutin B."/>
            <person name="Kitts P."/>
            <person name="Maglott D."/>
            <person name="Pruitt K."/>
            <person name="Sapojnikov V."/>
            <person name="Souvorov A."/>
            <person name="Mackey A.J."/>
            <person name="Waterhouse R.M."/>
            <person name="Wyder S."/>
            <person name="Zdobnov E.M."/>
            <person name="Zdobnov E.M."/>
            <person name="Wyder S."/>
            <person name="Kriventseva E.V."/>
            <person name="Kadowaki T."/>
            <person name="Bork P."/>
            <person name="Aranda M."/>
            <person name="Bao R."/>
            <person name="Beermann A."/>
            <person name="Berns N."/>
            <person name="Bolognesi R."/>
            <person name="Bonneton F."/>
            <person name="Bopp D."/>
            <person name="Brown S.J."/>
            <person name="Bucher G."/>
            <person name="Butts T."/>
            <person name="Chaumot A."/>
            <person name="Denell R.E."/>
            <person name="Ferrier D.E."/>
            <person name="Friedrich M."/>
            <person name="Gordon C.M."/>
            <person name="Jindra M."/>
            <person name="Klingler M."/>
            <person name="Lan Q."/>
            <person name="Lattorff H.M."/>
            <person name="Laudet V."/>
            <person name="von Levetsow C."/>
            <person name="Liu Z."/>
            <person name="Lutz R."/>
            <person name="Lynch J.A."/>
            <person name="da Fonseca R.N."/>
            <person name="Posnien N."/>
            <person name="Reuter R."/>
            <person name="Roth S."/>
            <person name="Savard J."/>
            <person name="Schinko J.B."/>
            <person name="Schmitt C."/>
            <person name="Schoppmeier M."/>
            <person name="Schroder R."/>
            <person name="Shippy T.D."/>
            <person name="Simonnet F."/>
            <person name="Marques-Souza H."/>
            <person name="Tautz D."/>
            <person name="Tomoyasu Y."/>
            <person name="Trauner J."/>
            <person name="Van der Zee M."/>
            <person name="Vervoort M."/>
            <person name="Wittkopp N."/>
            <person name="Wimmer E.A."/>
            <person name="Yang X."/>
            <person name="Jones A.K."/>
            <person name="Sattelle D.B."/>
            <person name="Ebert P.R."/>
            <person name="Nelson D."/>
            <person name="Scott J.G."/>
            <person name="Beeman R.W."/>
            <person name="Muthukrishnan S."/>
            <person name="Kramer K.J."/>
            <person name="Arakane Y."/>
            <person name="Beeman R.W."/>
            <person name="Zhu Q."/>
            <person name="Hogenkamp D."/>
            <person name="Dixit R."/>
            <person name="Oppert B."/>
            <person name="Jiang H."/>
            <person name="Zou Z."/>
            <person name="Marshall J."/>
            <person name="Elpidina E."/>
            <person name="Vinokurov K."/>
            <person name="Oppert C."/>
            <person name="Zou Z."/>
            <person name="Evans J."/>
            <person name="Lu Z."/>
            <person name="Zhao P."/>
            <person name="Sumathipala N."/>
            <person name="Altincicek B."/>
            <person name="Vilcinskas A."/>
            <person name="Williams M."/>
            <person name="Hultmark D."/>
            <person name="Hetru C."/>
            <person name="Jiang H."/>
            <person name="Grimmelikhuijzen C.J."/>
            <person name="Hauser F."/>
            <person name="Cazzamali G."/>
            <person name="Williamson M."/>
            <person name="Park Y."/>
            <person name="Li B."/>
            <person name="Tanaka Y."/>
            <person name="Predel R."/>
            <person name="Neupert S."/>
            <person name="Schachtner J."/>
            <person name="Verleyen P."/>
            <person name="Raible F."/>
            <person name="Bork P."/>
            <person name="Friedrich M."/>
            <person name="Walden K.K."/>
            <person name="Robertson H.M."/>
            <person name="Angeli S."/>
            <person name="Foret S."/>
            <person name="Bucher G."/>
            <person name="Schuetz S."/>
            <person name="Maleszka R."/>
            <person name="Wimmer E.A."/>
            <person name="Beeman R.W."/>
            <person name="Lorenzen M."/>
            <person name="Tomoyasu Y."/>
            <person name="Miller S.C."/>
            <person name="Grossmann D."/>
            <person name="Bucher G."/>
        </authorList>
    </citation>
    <scope>NUCLEOTIDE SEQUENCE [LARGE SCALE GENOMIC DNA]</scope>
    <source>
        <strain evidence="7 8">Georgia GA2</strain>
    </source>
</reference>
<evidence type="ECO:0000313" key="7">
    <source>
        <dbReference type="EMBL" id="KYB26042.1"/>
    </source>
</evidence>
<feature type="domain" description="THAP-type" evidence="6">
    <location>
        <begin position="128"/>
        <end position="206"/>
    </location>
</feature>
<keyword evidence="8" id="KW-1185">Reference proteome</keyword>